<keyword evidence="2" id="KW-0408">Iron</keyword>
<dbReference type="SUPFAM" id="SSF54862">
    <property type="entry name" value="4Fe-4S ferredoxins"/>
    <property type="match status" value="1"/>
</dbReference>
<evidence type="ECO:0000256" key="3">
    <source>
        <dbReference type="ARBA" id="ARBA00023014"/>
    </source>
</evidence>
<dbReference type="Proteomes" id="UP000886014">
    <property type="component" value="Unassembled WGS sequence"/>
</dbReference>
<evidence type="ECO:0000256" key="1">
    <source>
        <dbReference type="ARBA" id="ARBA00022723"/>
    </source>
</evidence>
<name>A0A7C5MAD7_UNCW3</name>
<keyword evidence="3" id="KW-0411">Iron-sulfur</keyword>
<dbReference type="Pfam" id="PF01656">
    <property type="entry name" value="CbiA"/>
    <property type="match status" value="1"/>
</dbReference>
<dbReference type="GO" id="GO:0051536">
    <property type="term" value="F:iron-sulfur cluster binding"/>
    <property type="evidence" value="ECO:0007669"/>
    <property type="project" value="UniProtKB-KW"/>
</dbReference>
<organism evidence="5">
    <name type="scientific">candidate division WOR-3 bacterium</name>
    <dbReference type="NCBI Taxonomy" id="2052148"/>
    <lineage>
        <taxon>Bacteria</taxon>
        <taxon>Bacteria division WOR-3</taxon>
    </lineage>
</organism>
<evidence type="ECO:0000259" key="4">
    <source>
        <dbReference type="PROSITE" id="PS51379"/>
    </source>
</evidence>
<accession>A0A7C5MAD7</accession>
<dbReference type="GO" id="GO:0046872">
    <property type="term" value="F:metal ion binding"/>
    <property type="evidence" value="ECO:0007669"/>
    <property type="project" value="UniProtKB-KW"/>
</dbReference>
<comment type="caution">
    <text evidence="5">The sequence shown here is derived from an EMBL/GenBank/DDBJ whole genome shotgun (WGS) entry which is preliminary data.</text>
</comment>
<keyword evidence="1" id="KW-0479">Metal-binding</keyword>
<gene>
    <name evidence="5" type="ORF">ENL41_02815</name>
</gene>
<dbReference type="InterPro" id="IPR027417">
    <property type="entry name" value="P-loop_NTPase"/>
</dbReference>
<dbReference type="CDD" id="cd03110">
    <property type="entry name" value="SIMIBI_bact_arch"/>
    <property type="match status" value="1"/>
</dbReference>
<proteinExistence type="predicted"/>
<dbReference type="Gene3D" id="3.40.50.300">
    <property type="entry name" value="P-loop containing nucleotide triphosphate hydrolases"/>
    <property type="match status" value="1"/>
</dbReference>
<dbReference type="InterPro" id="IPR017900">
    <property type="entry name" value="4Fe4S_Fe_S_CS"/>
</dbReference>
<evidence type="ECO:0000256" key="2">
    <source>
        <dbReference type="ARBA" id="ARBA00023004"/>
    </source>
</evidence>
<dbReference type="Pfam" id="PF00037">
    <property type="entry name" value="Fer4"/>
    <property type="match status" value="2"/>
</dbReference>
<sequence length="286" mass="32310">MKIAVASGKGGTGKTTIATSFVFALRSTYDVVYADLDVEEPDGHIFINPHIKKEELITTLVPRIVEEKCTYCGICQKVCAFNAIFVFKNTRKISVLDELCKGCGNCMYNCPESAIYEIPRAIGVLRYGERDDIEFYEGRLNIGEIMTTTAISYVKEKIGKHIEGDTVVVFDSPPGTSCPMVESVKDADFVILVTEPTPFGLFDLKMAHGVIKKLQKPYGIIVNKYESGFKEMEEFFDRENIPVLLKIPFERSIAEGYSRGITLSLQDNSWNEKFKELFYRIKEQIQ</sequence>
<feature type="domain" description="4Fe-4S ferredoxin-type" evidence="4">
    <location>
        <begin position="60"/>
        <end position="89"/>
    </location>
</feature>
<dbReference type="AlphaFoldDB" id="A0A7C5MAD7"/>
<dbReference type="PROSITE" id="PS00198">
    <property type="entry name" value="4FE4S_FER_1"/>
    <property type="match status" value="1"/>
</dbReference>
<evidence type="ECO:0000313" key="5">
    <source>
        <dbReference type="EMBL" id="HHF58338.1"/>
    </source>
</evidence>
<feature type="domain" description="4Fe-4S ferredoxin-type" evidence="4">
    <location>
        <begin position="91"/>
        <end position="120"/>
    </location>
</feature>
<protein>
    <submittedName>
        <fullName evidence="5">4Fe-4S dicluster domain-containing protein</fullName>
    </submittedName>
</protein>
<dbReference type="InterPro" id="IPR017896">
    <property type="entry name" value="4Fe4S_Fe-S-bd"/>
</dbReference>
<dbReference type="Gene3D" id="3.30.70.20">
    <property type="match status" value="1"/>
</dbReference>
<dbReference type="EMBL" id="DRTV01000198">
    <property type="protein sequence ID" value="HHF58338.1"/>
    <property type="molecule type" value="Genomic_DNA"/>
</dbReference>
<dbReference type="InterPro" id="IPR002586">
    <property type="entry name" value="CobQ/CobB/MinD/ParA_Nub-bd_dom"/>
</dbReference>
<dbReference type="PANTHER" id="PTHR43063">
    <property type="entry name" value="4FE-4S CLUSTER CONTAINING PARA FAMILY ATPASE PROTEIN"/>
    <property type="match status" value="1"/>
</dbReference>
<dbReference type="PANTHER" id="PTHR43063:SF1">
    <property type="entry name" value="4FE-4S CLUSTER CONTAINING PARA FAMILY ATPASE PROTEIN"/>
    <property type="match status" value="1"/>
</dbReference>
<dbReference type="PROSITE" id="PS51379">
    <property type="entry name" value="4FE4S_FER_2"/>
    <property type="match status" value="2"/>
</dbReference>
<dbReference type="SUPFAM" id="SSF52540">
    <property type="entry name" value="P-loop containing nucleoside triphosphate hydrolases"/>
    <property type="match status" value="1"/>
</dbReference>
<reference evidence="5" key="1">
    <citation type="journal article" date="2020" name="mSystems">
        <title>Genome- and Community-Level Interaction Insights into Carbon Utilization and Element Cycling Functions of Hydrothermarchaeota in Hydrothermal Sediment.</title>
        <authorList>
            <person name="Zhou Z."/>
            <person name="Liu Y."/>
            <person name="Xu W."/>
            <person name="Pan J."/>
            <person name="Luo Z.H."/>
            <person name="Li M."/>
        </authorList>
    </citation>
    <scope>NUCLEOTIDE SEQUENCE [LARGE SCALE GENOMIC DNA]</scope>
    <source>
        <strain evidence="5">HyVt-94</strain>
    </source>
</reference>